<protein>
    <submittedName>
        <fullName evidence="4">Amidohydrolase</fullName>
    </submittedName>
</protein>
<dbReference type="PANTHER" id="PTHR23088:SF27">
    <property type="entry name" value="DEAMINATED GLUTATHIONE AMIDASE"/>
    <property type="match status" value="1"/>
</dbReference>
<dbReference type="InterPro" id="IPR003010">
    <property type="entry name" value="C-N_Hydrolase"/>
</dbReference>
<evidence type="ECO:0000259" key="3">
    <source>
        <dbReference type="PROSITE" id="PS50263"/>
    </source>
</evidence>
<sequence length="280" mass="29914">MRFKAAVLQMRSGLVPSENVATVAAAAREAKAAGADYLQTPEMTTVVNRDRAAMMAVIGDDASNPELDAFRAIARDNAIHLHIGSMAVRVGDKAANRAFVIDPAGEVVAVYDKIHLFDVDLAGGESWRESNAYVGGSNAVAVDLPFARLGIAICYDVRFPQLFRAYGDAGADVITAPACFTRQTGEAHWHVLQRARAIENGAWMISAAQVGHHDDGRDTYGHSVIVDPWGRVVADAGEALGLIYAEVDVHAVAATRGKIPNLRNARPFTVTTQPALRAAE</sequence>
<feature type="domain" description="CN hydrolase" evidence="3">
    <location>
        <begin position="3"/>
        <end position="249"/>
    </location>
</feature>
<dbReference type="EMBL" id="JAUSVK010000001">
    <property type="protein sequence ID" value="MDQ0396346.1"/>
    <property type="molecule type" value="Genomic_DNA"/>
</dbReference>
<keyword evidence="2" id="KW-0378">Hydrolase</keyword>
<dbReference type="CDD" id="cd07572">
    <property type="entry name" value="nit"/>
    <property type="match status" value="1"/>
</dbReference>
<evidence type="ECO:0000313" key="4">
    <source>
        <dbReference type="EMBL" id="MDQ0396346.1"/>
    </source>
</evidence>
<evidence type="ECO:0000256" key="1">
    <source>
        <dbReference type="ARBA" id="ARBA00010613"/>
    </source>
</evidence>
<dbReference type="InterPro" id="IPR036526">
    <property type="entry name" value="C-N_Hydrolase_sf"/>
</dbReference>
<dbReference type="PROSITE" id="PS50263">
    <property type="entry name" value="CN_HYDROLASE"/>
    <property type="match status" value="1"/>
</dbReference>
<accession>A0ABU0FPF7</accession>
<dbReference type="PROSITE" id="PS01227">
    <property type="entry name" value="UPF0012"/>
    <property type="match status" value="1"/>
</dbReference>
<dbReference type="RefSeq" id="WP_307436473.1">
    <property type="nucleotide sequence ID" value="NZ_JAUSVK010000001.1"/>
</dbReference>
<dbReference type="Gene3D" id="3.60.110.10">
    <property type="entry name" value="Carbon-nitrogen hydrolase"/>
    <property type="match status" value="1"/>
</dbReference>
<dbReference type="Proteomes" id="UP001237448">
    <property type="component" value="Unassembled WGS sequence"/>
</dbReference>
<reference evidence="4 5" key="1">
    <citation type="submission" date="2023-07" db="EMBL/GenBank/DDBJ databases">
        <title>Genomic Encyclopedia of Type Strains, Phase IV (KMG-IV): sequencing the most valuable type-strain genomes for metagenomic binning, comparative biology and taxonomic classification.</title>
        <authorList>
            <person name="Goeker M."/>
        </authorList>
    </citation>
    <scope>NUCLEOTIDE SEQUENCE [LARGE SCALE GENOMIC DNA]</scope>
    <source>
        <strain evidence="4 5">DSM 5896</strain>
    </source>
</reference>
<dbReference type="PANTHER" id="PTHR23088">
    <property type="entry name" value="NITRILASE-RELATED"/>
    <property type="match status" value="1"/>
</dbReference>
<dbReference type="Pfam" id="PF00795">
    <property type="entry name" value="CN_hydrolase"/>
    <property type="match status" value="1"/>
</dbReference>
<keyword evidence="5" id="KW-1185">Reference proteome</keyword>
<proteinExistence type="inferred from homology"/>
<gene>
    <name evidence="4" type="ORF">J3R73_006138</name>
</gene>
<comment type="similarity">
    <text evidence="1">Belongs to the carbon-nitrogen hydrolase superfamily. NIT1/NIT2 family.</text>
</comment>
<dbReference type="SUPFAM" id="SSF56317">
    <property type="entry name" value="Carbon-nitrogen hydrolase"/>
    <property type="match status" value="1"/>
</dbReference>
<organism evidence="4 5">
    <name type="scientific">Labrys monachus</name>
    <dbReference type="NCBI Taxonomy" id="217067"/>
    <lineage>
        <taxon>Bacteria</taxon>
        <taxon>Pseudomonadati</taxon>
        <taxon>Pseudomonadota</taxon>
        <taxon>Alphaproteobacteria</taxon>
        <taxon>Hyphomicrobiales</taxon>
        <taxon>Xanthobacteraceae</taxon>
        <taxon>Labrys</taxon>
    </lineage>
</organism>
<comment type="caution">
    <text evidence="4">The sequence shown here is derived from an EMBL/GenBank/DDBJ whole genome shotgun (WGS) entry which is preliminary data.</text>
</comment>
<dbReference type="InterPro" id="IPR001110">
    <property type="entry name" value="UPF0012_CS"/>
</dbReference>
<name>A0ABU0FPF7_9HYPH</name>
<evidence type="ECO:0000256" key="2">
    <source>
        <dbReference type="ARBA" id="ARBA00022801"/>
    </source>
</evidence>
<dbReference type="InterPro" id="IPR045254">
    <property type="entry name" value="Nit1/2_C-N_Hydrolase"/>
</dbReference>
<evidence type="ECO:0000313" key="5">
    <source>
        <dbReference type="Proteomes" id="UP001237448"/>
    </source>
</evidence>